<reference evidence="1 2" key="1">
    <citation type="submission" date="2019-06" db="EMBL/GenBank/DDBJ databases">
        <title>Vibrio cholerae phylogeny based on whole-genome sequencing reveals genetic diversity and population strucutre.</title>
        <authorList>
            <person name="Zhiqiu Y."/>
            <person name="Bin L."/>
            <person name="Lingyan J."/>
        </authorList>
    </citation>
    <scope>NUCLEOTIDE SEQUENCE [LARGE SCALE GENOMIC DNA]</scope>
    <source>
        <strain evidence="1 2">N2814</strain>
    </source>
</reference>
<accession>A0ABD7SPL4</accession>
<comment type="caution">
    <text evidence="1">The sequence shown here is derived from an EMBL/GenBank/DDBJ whole genome shotgun (WGS) entry which is preliminary data.</text>
</comment>
<evidence type="ECO:0000313" key="1">
    <source>
        <dbReference type="EMBL" id="TXX66025.1"/>
    </source>
</evidence>
<dbReference type="Proteomes" id="UP000323819">
    <property type="component" value="Unassembled WGS sequence"/>
</dbReference>
<proteinExistence type="predicted"/>
<protein>
    <recommendedName>
        <fullName evidence="3">DUF3265 domain-containing protein</fullName>
    </recommendedName>
</protein>
<evidence type="ECO:0008006" key="3">
    <source>
        <dbReference type="Google" id="ProtNLM"/>
    </source>
</evidence>
<name>A0ABD7SPL4_VIBCL</name>
<evidence type="ECO:0000313" key="2">
    <source>
        <dbReference type="Proteomes" id="UP000323819"/>
    </source>
</evidence>
<sequence>MKSEYHSSAQYEGKNSSAIGSYVVLVLLVHPNHIVCLGSWDSLTCRLPATPSCLGIVHLEWFICAHGDKFSCCLAAIQVAWVCHFKTLINRVGKAFCYGHKKTTLRWFLWLACGLLYSLVRSFCNLSRCISMWVRSGPASLQCSRI</sequence>
<organism evidence="1 2">
    <name type="scientific">Vibrio cholerae</name>
    <dbReference type="NCBI Taxonomy" id="666"/>
    <lineage>
        <taxon>Bacteria</taxon>
        <taxon>Pseudomonadati</taxon>
        <taxon>Pseudomonadota</taxon>
        <taxon>Gammaproteobacteria</taxon>
        <taxon>Vibrionales</taxon>
        <taxon>Vibrionaceae</taxon>
        <taxon>Vibrio</taxon>
    </lineage>
</organism>
<gene>
    <name evidence="1" type="ORF">FXF03_08585</name>
</gene>
<dbReference type="AlphaFoldDB" id="A0ABD7SPL4"/>
<dbReference type="EMBL" id="VSIJ01000024">
    <property type="protein sequence ID" value="TXX66025.1"/>
    <property type="molecule type" value="Genomic_DNA"/>
</dbReference>